<keyword evidence="2" id="KW-1185">Reference proteome</keyword>
<evidence type="ECO:0000313" key="1">
    <source>
        <dbReference type="EMBL" id="GJT28554.1"/>
    </source>
</evidence>
<evidence type="ECO:0000313" key="2">
    <source>
        <dbReference type="Proteomes" id="UP001151760"/>
    </source>
</evidence>
<reference evidence="1" key="1">
    <citation type="journal article" date="2022" name="Int. J. Mol. Sci.">
        <title>Draft Genome of Tanacetum Coccineum: Genomic Comparison of Closely Related Tanacetum-Family Plants.</title>
        <authorList>
            <person name="Yamashiro T."/>
            <person name="Shiraishi A."/>
            <person name="Nakayama K."/>
            <person name="Satake H."/>
        </authorList>
    </citation>
    <scope>NUCLEOTIDE SEQUENCE</scope>
</reference>
<reference evidence="1" key="2">
    <citation type="submission" date="2022-01" db="EMBL/GenBank/DDBJ databases">
        <authorList>
            <person name="Yamashiro T."/>
            <person name="Shiraishi A."/>
            <person name="Satake H."/>
            <person name="Nakayama K."/>
        </authorList>
    </citation>
    <scope>NUCLEOTIDE SEQUENCE</scope>
</reference>
<dbReference type="Proteomes" id="UP001151760">
    <property type="component" value="Unassembled WGS sequence"/>
</dbReference>
<gene>
    <name evidence="1" type="ORF">Tco_0908829</name>
</gene>
<name>A0ABQ5CUS1_9ASTR</name>
<dbReference type="EMBL" id="BQNB010014469">
    <property type="protein sequence ID" value="GJT28554.1"/>
    <property type="molecule type" value="Genomic_DNA"/>
</dbReference>
<organism evidence="1 2">
    <name type="scientific">Tanacetum coccineum</name>
    <dbReference type="NCBI Taxonomy" id="301880"/>
    <lineage>
        <taxon>Eukaryota</taxon>
        <taxon>Viridiplantae</taxon>
        <taxon>Streptophyta</taxon>
        <taxon>Embryophyta</taxon>
        <taxon>Tracheophyta</taxon>
        <taxon>Spermatophyta</taxon>
        <taxon>Magnoliopsida</taxon>
        <taxon>eudicotyledons</taxon>
        <taxon>Gunneridae</taxon>
        <taxon>Pentapetalae</taxon>
        <taxon>asterids</taxon>
        <taxon>campanulids</taxon>
        <taxon>Asterales</taxon>
        <taxon>Asteraceae</taxon>
        <taxon>Asteroideae</taxon>
        <taxon>Anthemideae</taxon>
        <taxon>Anthemidinae</taxon>
        <taxon>Tanacetum</taxon>
    </lineage>
</organism>
<comment type="caution">
    <text evidence="1">The sequence shown here is derived from an EMBL/GenBank/DDBJ whole genome shotgun (WGS) entry which is preliminary data.</text>
</comment>
<protein>
    <submittedName>
        <fullName evidence="1">Uncharacterized protein</fullName>
    </submittedName>
</protein>
<proteinExistence type="predicted"/>
<accession>A0ABQ5CUS1</accession>
<sequence length="331" mass="38396">MLSLSFAYATSWTTVHSRATGIRLLPSLPESWLSSPSALYASVLLCTSKPLELSICQYYGVLCDSYAKRHDCLEHKQEFSESLLITRANTPYSSRPSTYPKDLMELKDHCSNFEEYAVVHINDMPYIISFVNKRRPNYFTSIRRYPIKKRYGVFRCLNFTINIDDPNITMKEYIRLKEEKARRRGKVYNWETATYGKIWYDEDGLRLRSVVTEFSSIIYDGLDLHLNTYVSYFDDLDFFKDFENEFPAIVYNDALTSKSDSSTEPVEIPHRINEFDFNLKLSLLDCVDNDDDKIDIKQSSKDMSIIPLPNVIHNDDGAYAHGSNKLFGIRS</sequence>